<sequence length="462" mass="52775">MALEDSLKQYFGFDSFRSGQKEVIESLLSGQDVLGILPTATGKSLCYQLPSYLTSGITIVVSPLISLMEDQVSQLNSKKIQAVALNSQLTAAEKEFVLWHLSDYKFLFISPEMLWQKKILHLLKRQKIAFFVIDEAHCVSLWGIDFRPEYRQLGKIKAFLENPVTLALTATATPFVQSDIAKLLLKEDYELVQRSVDRKNIALFVQQTDNKFAQLTDLLKKLSGPGIIYCATKKTVETLYRKLKVHYNIGYYHGGLNSSERSRLQLQFQSNHLDILVATNAFGMGIDKSDIRFIIHYDLPDSIENYVQEIGRAGRDGAASQAVLLYQKNDEKIHHYFKQMRQDERSGFQQLLGRKMAYESSELQSKWIDLSQSIGEKEVLAALAVNEQIKGEKLTQMLAYINLATCRREFILENFAEKMQTKPSDCCDNDGLVLKTSQVPDKQNHQLVSWQEIFLKLFKEND</sequence>
<organism evidence="10 11">
    <name type="scientific">Enterococcus dispar ATCC 51266</name>
    <dbReference type="NCBI Taxonomy" id="1139219"/>
    <lineage>
        <taxon>Bacteria</taxon>
        <taxon>Bacillati</taxon>
        <taxon>Bacillota</taxon>
        <taxon>Bacilli</taxon>
        <taxon>Lactobacillales</taxon>
        <taxon>Enterococcaceae</taxon>
        <taxon>Enterococcus</taxon>
    </lineage>
</organism>
<dbReference type="PROSITE" id="PS51194">
    <property type="entry name" value="HELICASE_CTER"/>
    <property type="match status" value="1"/>
</dbReference>
<dbReference type="PATRIC" id="fig|1139219.3.peg.1112"/>
<dbReference type="FunFam" id="3.40.50.300:FF:001389">
    <property type="entry name" value="ATP-dependent DNA helicase RecQ"/>
    <property type="match status" value="1"/>
</dbReference>
<keyword evidence="2" id="KW-0378">Hydrolase</keyword>
<evidence type="ECO:0000256" key="6">
    <source>
        <dbReference type="ARBA" id="ARBA00044535"/>
    </source>
</evidence>
<evidence type="ECO:0000256" key="4">
    <source>
        <dbReference type="ARBA" id="ARBA00022840"/>
    </source>
</evidence>
<dbReference type="GO" id="GO:0030894">
    <property type="term" value="C:replisome"/>
    <property type="evidence" value="ECO:0007669"/>
    <property type="project" value="TreeGrafter"/>
</dbReference>
<dbReference type="InterPro" id="IPR001650">
    <property type="entry name" value="Helicase_C-like"/>
</dbReference>
<dbReference type="GO" id="GO:0043138">
    <property type="term" value="F:3'-5' DNA helicase activity"/>
    <property type="evidence" value="ECO:0007669"/>
    <property type="project" value="TreeGrafter"/>
</dbReference>
<proteinExistence type="predicted"/>
<accession>S1NX69</accession>
<keyword evidence="3" id="KW-0347">Helicase</keyword>
<keyword evidence="1" id="KW-0547">Nucleotide-binding</keyword>
<feature type="domain" description="Helicase ATP-binding" evidence="8">
    <location>
        <begin position="24"/>
        <end position="190"/>
    </location>
</feature>
<name>S1NX69_9ENTE</name>
<dbReference type="GO" id="GO:0043590">
    <property type="term" value="C:bacterial nucleoid"/>
    <property type="evidence" value="ECO:0007669"/>
    <property type="project" value="TreeGrafter"/>
</dbReference>
<dbReference type="SMART" id="SM00490">
    <property type="entry name" value="HELICc"/>
    <property type="match status" value="1"/>
</dbReference>
<dbReference type="RefSeq" id="WP_016172332.1">
    <property type="nucleotide sequence ID" value="NZ_ASWK01000001.1"/>
</dbReference>
<dbReference type="InterPro" id="IPR004589">
    <property type="entry name" value="DNA_helicase_ATP-dep_RecQ"/>
</dbReference>
<evidence type="ECO:0000256" key="1">
    <source>
        <dbReference type="ARBA" id="ARBA00022741"/>
    </source>
</evidence>
<dbReference type="PROSITE" id="PS00690">
    <property type="entry name" value="DEAH_ATP_HELICASE"/>
    <property type="match status" value="1"/>
</dbReference>
<dbReference type="GO" id="GO:0016787">
    <property type="term" value="F:hydrolase activity"/>
    <property type="evidence" value="ECO:0007669"/>
    <property type="project" value="UniProtKB-KW"/>
</dbReference>
<evidence type="ECO:0000256" key="7">
    <source>
        <dbReference type="ARBA" id="ARBA00044550"/>
    </source>
</evidence>
<dbReference type="InterPro" id="IPR014001">
    <property type="entry name" value="Helicase_ATP-bd"/>
</dbReference>
<dbReference type="GO" id="GO:0006310">
    <property type="term" value="P:DNA recombination"/>
    <property type="evidence" value="ECO:0007669"/>
    <property type="project" value="InterPro"/>
</dbReference>
<dbReference type="NCBIfam" id="TIGR00614">
    <property type="entry name" value="recQ_fam"/>
    <property type="match status" value="1"/>
</dbReference>
<dbReference type="GO" id="GO:0005737">
    <property type="term" value="C:cytoplasm"/>
    <property type="evidence" value="ECO:0007669"/>
    <property type="project" value="TreeGrafter"/>
</dbReference>
<dbReference type="SMART" id="SM00487">
    <property type="entry name" value="DEXDc"/>
    <property type="match status" value="1"/>
</dbReference>
<keyword evidence="11" id="KW-1185">Reference proteome</keyword>
<dbReference type="CDD" id="cd17920">
    <property type="entry name" value="DEXHc_RecQ"/>
    <property type="match status" value="1"/>
</dbReference>
<reference evidence="10 11" key="1">
    <citation type="submission" date="2013-03" db="EMBL/GenBank/DDBJ databases">
        <title>The Genome Sequence of Enterococcus dispar ATCC_51266 (Illumina only assembly).</title>
        <authorList>
            <consortium name="The Broad Institute Genomics Platform"/>
            <consortium name="The Broad Institute Genome Sequencing Center for Infectious Disease"/>
            <person name="Earl A."/>
            <person name="Russ C."/>
            <person name="Gilmore M."/>
            <person name="Surin D."/>
            <person name="Walker B."/>
            <person name="Young S."/>
            <person name="Zeng Q."/>
            <person name="Gargeya S."/>
            <person name="Fitzgerald M."/>
            <person name="Haas B."/>
            <person name="Abouelleil A."/>
            <person name="Allen A.W."/>
            <person name="Alvarado L."/>
            <person name="Arachchi H.M."/>
            <person name="Berlin A.M."/>
            <person name="Chapman S.B."/>
            <person name="Gainer-Dewar J."/>
            <person name="Goldberg J."/>
            <person name="Griggs A."/>
            <person name="Gujja S."/>
            <person name="Hansen M."/>
            <person name="Howarth C."/>
            <person name="Imamovic A."/>
            <person name="Ireland A."/>
            <person name="Larimer J."/>
            <person name="McCowan C."/>
            <person name="Murphy C."/>
            <person name="Pearson M."/>
            <person name="Poon T.W."/>
            <person name="Priest M."/>
            <person name="Roberts A."/>
            <person name="Saif S."/>
            <person name="Shea T."/>
            <person name="Sisk P."/>
            <person name="Sykes S."/>
            <person name="Wortman J."/>
            <person name="Nusbaum C."/>
            <person name="Birren B."/>
        </authorList>
    </citation>
    <scope>NUCLEOTIDE SEQUENCE [LARGE SCALE GENOMIC DNA]</scope>
    <source>
        <strain evidence="10 11">ATCC 51266</strain>
    </source>
</reference>
<evidence type="ECO:0000313" key="11">
    <source>
        <dbReference type="Proteomes" id="UP000014127"/>
    </source>
</evidence>
<gene>
    <name evidence="10" type="ORF">OMK_01154</name>
</gene>
<evidence type="ECO:0000256" key="2">
    <source>
        <dbReference type="ARBA" id="ARBA00022801"/>
    </source>
</evidence>
<dbReference type="Pfam" id="PF00270">
    <property type="entry name" value="DEAD"/>
    <property type="match status" value="1"/>
</dbReference>
<comment type="caution">
    <text evidence="10">The sequence shown here is derived from an EMBL/GenBank/DDBJ whole genome shotgun (WGS) entry which is preliminary data.</text>
</comment>
<dbReference type="InterPro" id="IPR027417">
    <property type="entry name" value="P-loop_NTPase"/>
</dbReference>
<dbReference type="STRING" id="44009.RV01_GL000525"/>
<dbReference type="GO" id="GO:0006281">
    <property type="term" value="P:DNA repair"/>
    <property type="evidence" value="ECO:0007669"/>
    <property type="project" value="TreeGrafter"/>
</dbReference>
<dbReference type="GO" id="GO:0005524">
    <property type="term" value="F:ATP binding"/>
    <property type="evidence" value="ECO:0007669"/>
    <property type="project" value="UniProtKB-KW"/>
</dbReference>
<evidence type="ECO:0000259" key="9">
    <source>
        <dbReference type="PROSITE" id="PS51194"/>
    </source>
</evidence>
<dbReference type="EMBL" id="AHYR01000004">
    <property type="protein sequence ID" value="EOT42793.1"/>
    <property type="molecule type" value="Genomic_DNA"/>
</dbReference>
<feature type="domain" description="Helicase C-terminal" evidence="9">
    <location>
        <begin position="214"/>
        <end position="359"/>
    </location>
</feature>
<dbReference type="PROSITE" id="PS51192">
    <property type="entry name" value="HELICASE_ATP_BIND_1"/>
    <property type="match status" value="1"/>
</dbReference>
<evidence type="ECO:0000256" key="5">
    <source>
        <dbReference type="ARBA" id="ARBA00023125"/>
    </source>
</evidence>
<dbReference type="Proteomes" id="UP000014127">
    <property type="component" value="Unassembled WGS sequence"/>
</dbReference>
<dbReference type="Pfam" id="PF00271">
    <property type="entry name" value="Helicase_C"/>
    <property type="match status" value="1"/>
</dbReference>
<dbReference type="GO" id="GO:0003677">
    <property type="term" value="F:DNA binding"/>
    <property type="evidence" value="ECO:0007669"/>
    <property type="project" value="UniProtKB-KW"/>
</dbReference>
<evidence type="ECO:0000256" key="3">
    <source>
        <dbReference type="ARBA" id="ARBA00022806"/>
    </source>
</evidence>
<dbReference type="OrthoDB" id="9763310at2"/>
<keyword evidence="4" id="KW-0067">ATP-binding</keyword>
<dbReference type="Pfam" id="PF16124">
    <property type="entry name" value="RecQ_Zn_bind"/>
    <property type="match status" value="1"/>
</dbReference>
<evidence type="ECO:0000313" key="10">
    <source>
        <dbReference type="EMBL" id="EOT42793.1"/>
    </source>
</evidence>
<keyword evidence="5" id="KW-0238">DNA-binding</keyword>
<dbReference type="InterPro" id="IPR002464">
    <property type="entry name" value="DNA/RNA_helicase_DEAH_CS"/>
</dbReference>
<dbReference type="SUPFAM" id="SSF52540">
    <property type="entry name" value="P-loop containing nucleoside triphosphate hydrolases"/>
    <property type="match status" value="1"/>
</dbReference>
<protein>
    <recommendedName>
        <fullName evidence="6">ATP-dependent DNA helicase RecQ</fullName>
    </recommendedName>
    <alternativeName>
        <fullName evidence="7">DNA 3'-5' helicase RecQ</fullName>
    </alternativeName>
</protein>
<dbReference type="InterPro" id="IPR011545">
    <property type="entry name" value="DEAD/DEAH_box_helicase_dom"/>
</dbReference>
<dbReference type="PANTHER" id="PTHR13710:SF84">
    <property type="entry name" value="ATP-DEPENDENT DNA HELICASE RECS-RELATED"/>
    <property type="match status" value="1"/>
</dbReference>
<dbReference type="AlphaFoldDB" id="S1NX69"/>
<dbReference type="eggNOG" id="COG0514">
    <property type="taxonomic scope" value="Bacteria"/>
</dbReference>
<dbReference type="InterPro" id="IPR032284">
    <property type="entry name" value="RecQ_Zn-bd"/>
</dbReference>
<dbReference type="PANTHER" id="PTHR13710">
    <property type="entry name" value="DNA HELICASE RECQ FAMILY MEMBER"/>
    <property type="match status" value="1"/>
</dbReference>
<evidence type="ECO:0000259" key="8">
    <source>
        <dbReference type="PROSITE" id="PS51192"/>
    </source>
</evidence>
<dbReference type="HOGENOM" id="CLU_001103_9_7_9"/>
<dbReference type="GO" id="GO:0009378">
    <property type="term" value="F:four-way junction helicase activity"/>
    <property type="evidence" value="ECO:0007669"/>
    <property type="project" value="TreeGrafter"/>
</dbReference>
<dbReference type="Gene3D" id="3.40.50.300">
    <property type="entry name" value="P-loop containing nucleotide triphosphate hydrolases"/>
    <property type="match status" value="2"/>
</dbReference>